<accession>A0ABD2Z4D5</accession>
<evidence type="ECO:0000256" key="2">
    <source>
        <dbReference type="SAM" id="MobiDB-lite"/>
    </source>
</evidence>
<keyword evidence="1" id="KW-0175">Coiled coil</keyword>
<gene>
    <name evidence="3" type="ORF">ACH5RR_026403</name>
</gene>
<keyword evidence="4" id="KW-1185">Reference proteome</keyword>
<reference evidence="3 4" key="1">
    <citation type="submission" date="2024-11" db="EMBL/GenBank/DDBJ databases">
        <title>A near-complete genome assembly of Cinchona calisaya.</title>
        <authorList>
            <person name="Lian D.C."/>
            <person name="Zhao X.W."/>
            <person name="Wei L."/>
        </authorList>
    </citation>
    <scope>NUCLEOTIDE SEQUENCE [LARGE SCALE GENOMIC DNA]</scope>
    <source>
        <tissue evidence="3">Nenye</tissue>
    </source>
</reference>
<evidence type="ECO:0000256" key="1">
    <source>
        <dbReference type="SAM" id="Coils"/>
    </source>
</evidence>
<feature type="region of interest" description="Disordered" evidence="2">
    <location>
        <begin position="1"/>
        <end position="21"/>
    </location>
</feature>
<organism evidence="3 4">
    <name type="scientific">Cinchona calisaya</name>
    <dbReference type="NCBI Taxonomy" id="153742"/>
    <lineage>
        <taxon>Eukaryota</taxon>
        <taxon>Viridiplantae</taxon>
        <taxon>Streptophyta</taxon>
        <taxon>Embryophyta</taxon>
        <taxon>Tracheophyta</taxon>
        <taxon>Spermatophyta</taxon>
        <taxon>Magnoliopsida</taxon>
        <taxon>eudicotyledons</taxon>
        <taxon>Gunneridae</taxon>
        <taxon>Pentapetalae</taxon>
        <taxon>asterids</taxon>
        <taxon>lamiids</taxon>
        <taxon>Gentianales</taxon>
        <taxon>Rubiaceae</taxon>
        <taxon>Cinchonoideae</taxon>
        <taxon>Cinchoneae</taxon>
        <taxon>Cinchona</taxon>
    </lineage>
</organism>
<evidence type="ECO:0000313" key="4">
    <source>
        <dbReference type="Proteomes" id="UP001630127"/>
    </source>
</evidence>
<dbReference type="PANTHER" id="PTHR31245">
    <property type="entry name" value="UBIQUITIN SYSTEM COMPONENT CUE PROTEIN"/>
    <property type="match status" value="1"/>
</dbReference>
<comment type="caution">
    <text evidence="3">The sequence shown here is derived from an EMBL/GenBank/DDBJ whole genome shotgun (WGS) entry which is preliminary data.</text>
</comment>
<dbReference type="AlphaFoldDB" id="A0ABD2Z4D5"/>
<feature type="compositionally biased region" description="Polar residues" evidence="2">
    <location>
        <begin position="1"/>
        <end position="17"/>
    </location>
</feature>
<evidence type="ECO:0000313" key="3">
    <source>
        <dbReference type="EMBL" id="KAL3513686.1"/>
    </source>
</evidence>
<dbReference type="EMBL" id="JBJUIK010000011">
    <property type="protein sequence ID" value="KAL3513686.1"/>
    <property type="molecule type" value="Genomic_DNA"/>
</dbReference>
<proteinExistence type="predicted"/>
<name>A0ABD2Z4D5_9GENT</name>
<feature type="coiled-coil region" evidence="1">
    <location>
        <begin position="62"/>
        <end position="128"/>
    </location>
</feature>
<dbReference type="Proteomes" id="UP001630127">
    <property type="component" value="Unassembled WGS sequence"/>
</dbReference>
<protein>
    <submittedName>
        <fullName evidence="3">Uncharacterized protein</fullName>
    </submittedName>
</protein>
<dbReference type="PANTHER" id="PTHR31245:SF20">
    <property type="entry name" value="F18B13.13 PROTEIN"/>
    <property type="match status" value="1"/>
</dbReference>
<sequence>MRQLETTTSEDASTPSNLPVDGAKWDELLVNEMMNSTSVDDAKFRARKVLENFETSIRTESAENTDKEKIILKEEIGRLAKENVILKRAVAIQHVRQKKNYNARNQEVEELKQLVAEYQERLRSLEMNNYALRIPLQQADHQGNSIPNHFCPDVF</sequence>